<dbReference type="EMBL" id="VDFU01000002">
    <property type="protein sequence ID" value="TNC52456.1"/>
    <property type="molecule type" value="Genomic_DNA"/>
</dbReference>
<dbReference type="GO" id="GO:0005737">
    <property type="term" value="C:cytoplasm"/>
    <property type="evidence" value="ECO:0007669"/>
    <property type="project" value="TreeGrafter"/>
</dbReference>
<keyword evidence="4" id="KW-1185">Reference proteome</keyword>
<feature type="domain" description="FAD dependent oxidoreductase" evidence="2">
    <location>
        <begin position="12"/>
        <end position="368"/>
    </location>
</feature>
<dbReference type="GO" id="GO:0016491">
    <property type="term" value="F:oxidoreductase activity"/>
    <property type="evidence" value="ECO:0007669"/>
    <property type="project" value="UniProtKB-KW"/>
</dbReference>
<evidence type="ECO:0000259" key="2">
    <source>
        <dbReference type="Pfam" id="PF01266"/>
    </source>
</evidence>
<organism evidence="3 4">
    <name type="scientific">Rubellimicrobium rubrum</name>
    <dbReference type="NCBI Taxonomy" id="2585369"/>
    <lineage>
        <taxon>Bacteria</taxon>
        <taxon>Pseudomonadati</taxon>
        <taxon>Pseudomonadota</taxon>
        <taxon>Alphaproteobacteria</taxon>
        <taxon>Rhodobacterales</taxon>
        <taxon>Roseobacteraceae</taxon>
        <taxon>Rubellimicrobium</taxon>
    </lineage>
</organism>
<dbReference type="Pfam" id="PF01266">
    <property type="entry name" value="DAO"/>
    <property type="match status" value="1"/>
</dbReference>
<dbReference type="PANTHER" id="PTHR13847">
    <property type="entry name" value="SARCOSINE DEHYDROGENASE-RELATED"/>
    <property type="match status" value="1"/>
</dbReference>
<dbReference type="Proteomes" id="UP000305887">
    <property type="component" value="Unassembled WGS sequence"/>
</dbReference>
<gene>
    <name evidence="3" type="ORF">FHG66_02650</name>
</gene>
<dbReference type="RefSeq" id="WP_139075140.1">
    <property type="nucleotide sequence ID" value="NZ_VDFU01000002.1"/>
</dbReference>
<evidence type="ECO:0000256" key="1">
    <source>
        <dbReference type="ARBA" id="ARBA00023002"/>
    </source>
</evidence>
<evidence type="ECO:0000313" key="3">
    <source>
        <dbReference type="EMBL" id="TNC52456.1"/>
    </source>
</evidence>
<dbReference type="InterPro" id="IPR006076">
    <property type="entry name" value="FAD-dep_OxRdtase"/>
</dbReference>
<dbReference type="SUPFAM" id="SSF51905">
    <property type="entry name" value="FAD/NAD(P)-binding domain"/>
    <property type="match status" value="1"/>
</dbReference>
<dbReference type="Gene3D" id="3.30.9.10">
    <property type="entry name" value="D-Amino Acid Oxidase, subunit A, domain 2"/>
    <property type="match status" value="1"/>
</dbReference>
<comment type="caution">
    <text evidence="3">The sequence shown here is derived from an EMBL/GenBank/DDBJ whole genome shotgun (WGS) entry which is preliminary data.</text>
</comment>
<dbReference type="GO" id="GO:0032981">
    <property type="term" value="P:mitochondrial respiratory chain complex I assembly"/>
    <property type="evidence" value="ECO:0007669"/>
    <property type="project" value="TreeGrafter"/>
</dbReference>
<name>A0A5C4N4D2_9RHOB</name>
<accession>A0A5C4N4D2</accession>
<sequence length="399" mass="43921">MDTVTPQHASYDVVIVGGAMIGSSVAWWLSGDPAFKGRILVVERDPTYAQAASSLSHSSIRQQFGQEVNVLISRFGAEFIHSFRDWMEDPEAPEIRLQSFGYLYLADNEDFADVLRDNAAMQNRLGAATRILSPAEIKAEWPWYEVDDILCGSHNPVDEGYFDGATIFDWFRRKARAKGVETIRNEVAGLAVQGDRVTGVTLSSGETIGCGWVVNAAGTRGPRIAAMAGLSLPVEPRKRYSVLFSAAEPLPKDLPLTIDPSGVHVRTDGRNYLAGCLPDPDHAADPDDFVMDHALWEEVMWPALATRIPSFERLRVVSTWVGQYDYNTLDQNAVLGPSPDVPNLLFANGFSGHGFQQAPAVGRGLAEWILHGGWRSLDLSPLGYDRITRGEPLRERAII</sequence>
<dbReference type="InterPro" id="IPR036188">
    <property type="entry name" value="FAD/NAD-bd_sf"/>
</dbReference>
<dbReference type="AlphaFoldDB" id="A0A5C4N4D2"/>
<dbReference type="PANTHER" id="PTHR13847:SF287">
    <property type="entry name" value="FAD-DEPENDENT OXIDOREDUCTASE DOMAIN-CONTAINING PROTEIN 1"/>
    <property type="match status" value="1"/>
</dbReference>
<dbReference type="Gene3D" id="3.50.50.60">
    <property type="entry name" value="FAD/NAD(P)-binding domain"/>
    <property type="match status" value="1"/>
</dbReference>
<keyword evidence="1" id="KW-0560">Oxidoreductase</keyword>
<reference evidence="3 4" key="1">
    <citation type="submission" date="2019-06" db="EMBL/GenBank/DDBJ databases">
        <title>YIM 131921 draft genome.</title>
        <authorList>
            <person name="Jiang L."/>
        </authorList>
    </citation>
    <scope>NUCLEOTIDE SEQUENCE [LARGE SCALE GENOMIC DNA]</scope>
    <source>
        <strain evidence="3 4">YIM 131921</strain>
    </source>
</reference>
<proteinExistence type="predicted"/>
<evidence type="ECO:0000313" key="4">
    <source>
        <dbReference type="Proteomes" id="UP000305887"/>
    </source>
</evidence>
<protein>
    <submittedName>
        <fullName evidence="3">FAD-binding oxidoreductase</fullName>
    </submittedName>
</protein>
<dbReference type="OrthoDB" id="9806452at2"/>